<dbReference type="PANTHER" id="PTHR28118:SF1">
    <property type="entry name" value="POLYNUCLEOTIDE 5'-TRIPHOSPHATASE CTL1-RELATED"/>
    <property type="match status" value="1"/>
</dbReference>
<comment type="similarity">
    <text evidence="3">Belongs to the fungal TPase family.</text>
</comment>
<evidence type="ECO:0000259" key="9">
    <source>
        <dbReference type="Pfam" id="PF02940"/>
    </source>
</evidence>
<proteinExistence type="inferred from homology"/>
<accession>A0A1R2BGP2</accession>
<evidence type="ECO:0000313" key="11">
    <source>
        <dbReference type="Proteomes" id="UP000187209"/>
    </source>
</evidence>
<evidence type="ECO:0000256" key="8">
    <source>
        <dbReference type="ARBA" id="ARBA00047740"/>
    </source>
</evidence>
<dbReference type="InterPro" id="IPR037009">
    <property type="entry name" value="mRNA_triPase_Cet1_sf"/>
</dbReference>
<evidence type="ECO:0000256" key="1">
    <source>
        <dbReference type="ARBA" id="ARBA00001946"/>
    </source>
</evidence>
<dbReference type="Gene3D" id="3.20.100.10">
    <property type="entry name" value="mRNA triphosphatase Cet1-like"/>
    <property type="match status" value="1"/>
</dbReference>
<evidence type="ECO:0000313" key="10">
    <source>
        <dbReference type="EMBL" id="OMJ75894.1"/>
    </source>
</evidence>
<evidence type="ECO:0000256" key="3">
    <source>
        <dbReference type="ARBA" id="ARBA00006345"/>
    </source>
</evidence>
<comment type="caution">
    <text evidence="10">The sequence shown here is derived from an EMBL/GenBank/DDBJ whole genome shotgun (WGS) entry which is preliminary data.</text>
</comment>
<dbReference type="EMBL" id="MPUH01000663">
    <property type="protein sequence ID" value="OMJ75894.1"/>
    <property type="molecule type" value="Genomic_DNA"/>
</dbReference>
<keyword evidence="11" id="KW-1185">Reference proteome</keyword>
<gene>
    <name evidence="10" type="ORF">SteCoe_24874</name>
</gene>
<dbReference type="InterPro" id="IPR033469">
    <property type="entry name" value="CYTH-like_dom_sf"/>
</dbReference>
<dbReference type="GO" id="GO:0005634">
    <property type="term" value="C:nucleus"/>
    <property type="evidence" value="ECO:0007669"/>
    <property type="project" value="UniProtKB-SubCell"/>
</dbReference>
<name>A0A1R2BGP2_9CILI</name>
<feature type="domain" description="mRNA triphosphatase Cet1-like" evidence="9">
    <location>
        <begin position="33"/>
        <end position="198"/>
    </location>
</feature>
<dbReference type="AlphaFoldDB" id="A0A1R2BGP2"/>
<keyword evidence="5" id="KW-0378">Hydrolase</keyword>
<dbReference type="GO" id="GO:0006397">
    <property type="term" value="P:mRNA processing"/>
    <property type="evidence" value="ECO:0007669"/>
    <property type="project" value="UniProtKB-KW"/>
</dbReference>
<dbReference type="Pfam" id="PF02940">
    <property type="entry name" value="mRNA_triPase"/>
    <property type="match status" value="1"/>
</dbReference>
<dbReference type="GO" id="GO:0004651">
    <property type="term" value="F:polynucleotide 5'-phosphatase activity"/>
    <property type="evidence" value="ECO:0007669"/>
    <property type="project" value="InterPro"/>
</dbReference>
<evidence type="ECO:0000256" key="6">
    <source>
        <dbReference type="ARBA" id="ARBA00023242"/>
    </source>
</evidence>
<comment type="subcellular location">
    <subcellularLocation>
        <location evidence="2">Nucleus</location>
    </subcellularLocation>
</comment>
<protein>
    <recommendedName>
        <fullName evidence="7">mRNA 5'-phosphatase</fullName>
        <ecNumber evidence="7">3.6.1.74</ecNumber>
    </recommendedName>
</protein>
<dbReference type="InterPro" id="IPR004206">
    <property type="entry name" value="mRNA_triPase_Cet1"/>
</dbReference>
<dbReference type="OrthoDB" id="272147at2759"/>
<keyword evidence="6" id="KW-0539">Nucleus</keyword>
<evidence type="ECO:0000256" key="4">
    <source>
        <dbReference type="ARBA" id="ARBA00022664"/>
    </source>
</evidence>
<organism evidence="10 11">
    <name type="scientific">Stentor coeruleus</name>
    <dbReference type="NCBI Taxonomy" id="5963"/>
    <lineage>
        <taxon>Eukaryota</taxon>
        <taxon>Sar</taxon>
        <taxon>Alveolata</taxon>
        <taxon>Ciliophora</taxon>
        <taxon>Postciliodesmatophora</taxon>
        <taxon>Heterotrichea</taxon>
        <taxon>Heterotrichida</taxon>
        <taxon>Stentoridae</taxon>
        <taxon>Stentor</taxon>
    </lineage>
</organism>
<evidence type="ECO:0000256" key="2">
    <source>
        <dbReference type="ARBA" id="ARBA00004123"/>
    </source>
</evidence>
<keyword evidence="4" id="KW-0507">mRNA processing</keyword>
<sequence length="287" mass="32894">MESSRTVLGTPYREDDRVILIAQFISEHFTNPGIEIEAKIGIFEFSNGNMFIPHISEIDMRRLEGHFESSLQPLMFFSLLDRLKTVCRDFKYVETEDSLYTCSLRDNKIRQTVGVNNEIIATIKKSKIADKNFLLNTSGLGIRISANCEENLDKIPDGSKFSVLRQKKRHAFRYQYLEIDMTEVIMNNKPSYELEIEIADFSFVKTHVDNYISGTDKGGLIAIARKIWQNALSLSFHKPRAVVARVSEKTEFIGKRTEDYIKHIGSVTPIIGDYLYCLAGEFDNLEP</sequence>
<dbReference type="SUPFAM" id="SSF55154">
    <property type="entry name" value="CYTH-like phosphatases"/>
    <property type="match status" value="1"/>
</dbReference>
<dbReference type="PANTHER" id="PTHR28118">
    <property type="entry name" value="POLYNUCLEOTIDE 5'-TRIPHOSPHATASE-RELATED"/>
    <property type="match status" value="1"/>
</dbReference>
<comment type="catalytic activity">
    <reaction evidence="8">
        <text>a 5'-end triphospho-ribonucleoside in mRNA + H2O = a 5'-end diphospho-ribonucleoside in mRNA + phosphate + H(+)</text>
        <dbReference type="Rhea" id="RHEA:67004"/>
        <dbReference type="Rhea" id="RHEA-COMP:17164"/>
        <dbReference type="Rhea" id="RHEA-COMP:17165"/>
        <dbReference type="ChEBI" id="CHEBI:15377"/>
        <dbReference type="ChEBI" id="CHEBI:15378"/>
        <dbReference type="ChEBI" id="CHEBI:43474"/>
        <dbReference type="ChEBI" id="CHEBI:167616"/>
        <dbReference type="ChEBI" id="CHEBI:167618"/>
        <dbReference type="EC" id="3.6.1.74"/>
    </reaction>
    <physiologicalReaction direction="left-to-right" evidence="8">
        <dbReference type="Rhea" id="RHEA:67005"/>
    </physiologicalReaction>
</comment>
<dbReference type="InterPro" id="IPR040343">
    <property type="entry name" value="Cet1/Ctl1"/>
</dbReference>
<dbReference type="Proteomes" id="UP000187209">
    <property type="component" value="Unassembled WGS sequence"/>
</dbReference>
<evidence type="ECO:0000256" key="5">
    <source>
        <dbReference type="ARBA" id="ARBA00022801"/>
    </source>
</evidence>
<comment type="cofactor">
    <cofactor evidence="1">
        <name>Mg(2+)</name>
        <dbReference type="ChEBI" id="CHEBI:18420"/>
    </cofactor>
</comment>
<dbReference type="EC" id="3.6.1.74" evidence="7"/>
<reference evidence="10 11" key="1">
    <citation type="submission" date="2016-11" db="EMBL/GenBank/DDBJ databases">
        <title>The macronuclear genome of Stentor coeruleus: a giant cell with tiny introns.</title>
        <authorList>
            <person name="Slabodnick M."/>
            <person name="Ruby J.G."/>
            <person name="Reiff S.B."/>
            <person name="Swart E.C."/>
            <person name="Gosai S."/>
            <person name="Prabakaran S."/>
            <person name="Witkowska E."/>
            <person name="Larue G.E."/>
            <person name="Fisher S."/>
            <person name="Freeman R.M."/>
            <person name="Gunawardena J."/>
            <person name="Chu W."/>
            <person name="Stover N.A."/>
            <person name="Gregory B.D."/>
            <person name="Nowacki M."/>
            <person name="Derisi J."/>
            <person name="Roy S.W."/>
            <person name="Marshall W.F."/>
            <person name="Sood P."/>
        </authorList>
    </citation>
    <scope>NUCLEOTIDE SEQUENCE [LARGE SCALE GENOMIC DNA]</scope>
    <source>
        <strain evidence="10">WM001</strain>
    </source>
</reference>
<evidence type="ECO:0000256" key="7">
    <source>
        <dbReference type="ARBA" id="ARBA00035028"/>
    </source>
</evidence>
<dbReference type="GO" id="GO:0140818">
    <property type="term" value="F:mRNA 5'-triphosphate monophosphatase activity"/>
    <property type="evidence" value="ECO:0007669"/>
    <property type="project" value="UniProtKB-EC"/>
</dbReference>